<dbReference type="OrthoDB" id="9805976at2"/>
<evidence type="ECO:0000313" key="4">
    <source>
        <dbReference type="EMBL" id="SFN07755.1"/>
    </source>
</evidence>
<reference evidence="5" key="1">
    <citation type="submission" date="2016-10" db="EMBL/GenBank/DDBJ databases">
        <authorList>
            <person name="Varghese N."/>
            <person name="Submissions S."/>
        </authorList>
    </citation>
    <scope>NUCLEOTIDE SEQUENCE [LARGE SCALE GENOMIC DNA]</scope>
    <source>
        <strain evidence="5">DSM 9990</strain>
    </source>
</reference>
<sequence length="199" mass="22438">MKVTAIYGSPRKDGNTDRLLKRFVEGVRDEGVEVVEFFLRDMNIAPCREIYGCKRNGRCVIDDDFHVIADEMSKSDAIVVATPVFFYAVSAHTKAFIDRCQSLWVKKYWINKVPFGKGETGKPGVLISVGATRGKKLFDGILLTMRYFFDCLDAKLWAALLYRGLDGKDDILNHPEYLDEAYAKGRELARVVREGKGAA</sequence>
<dbReference type="Proteomes" id="UP000199611">
    <property type="component" value="Unassembled WGS sequence"/>
</dbReference>
<dbReference type="Gene3D" id="3.40.50.360">
    <property type="match status" value="1"/>
</dbReference>
<dbReference type="RefSeq" id="WP_093396368.1">
    <property type="nucleotide sequence ID" value="NZ_FOUU01000013.1"/>
</dbReference>
<keyword evidence="2" id="KW-0288">FMN</keyword>
<evidence type="ECO:0000259" key="3">
    <source>
        <dbReference type="Pfam" id="PF03358"/>
    </source>
</evidence>
<dbReference type="PANTHER" id="PTHR43278:SF2">
    <property type="entry name" value="IRON-SULFUR FLAVOPROTEIN"/>
    <property type="match status" value="1"/>
</dbReference>
<keyword evidence="5" id="KW-1185">Reference proteome</keyword>
<dbReference type="EMBL" id="FOUU01000013">
    <property type="protein sequence ID" value="SFN07755.1"/>
    <property type="molecule type" value="Genomic_DNA"/>
</dbReference>
<dbReference type="InterPro" id="IPR005025">
    <property type="entry name" value="FMN_Rdtase-like_dom"/>
</dbReference>
<feature type="domain" description="NADPH-dependent FMN reductase-like" evidence="3">
    <location>
        <begin position="1"/>
        <end position="133"/>
    </location>
</feature>
<proteinExistence type="predicted"/>
<accession>A0A1I4W2S3</accession>
<dbReference type="InterPro" id="IPR051796">
    <property type="entry name" value="ISF_SsuE-like"/>
</dbReference>
<name>A0A1I4W2S3_9BACT</name>
<dbReference type="PANTHER" id="PTHR43278">
    <property type="entry name" value="NAD(P)H-DEPENDENT FMN-CONTAINING OXIDOREDUCTASE YWQN-RELATED"/>
    <property type="match status" value="1"/>
</dbReference>
<keyword evidence="1" id="KW-0285">Flavoprotein</keyword>
<dbReference type="SUPFAM" id="SSF52218">
    <property type="entry name" value="Flavoproteins"/>
    <property type="match status" value="1"/>
</dbReference>
<evidence type="ECO:0000313" key="5">
    <source>
        <dbReference type="Proteomes" id="UP000199611"/>
    </source>
</evidence>
<dbReference type="GO" id="GO:0016491">
    <property type="term" value="F:oxidoreductase activity"/>
    <property type="evidence" value="ECO:0007669"/>
    <property type="project" value="InterPro"/>
</dbReference>
<dbReference type="Pfam" id="PF03358">
    <property type="entry name" value="FMN_red"/>
    <property type="match status" value="1"/>
</dbReference>
<evidence type="ECO:0000256" key="2">
    <source>
        <dbReference type="ARBA" id="ARBA00022643"/>
    </source>
</evidence>
<dbReference type="STRING" id="39841.SAMN05660836_02578"/>
<protein>
    <submittedName>
        <fullName evidence="4">Multimeric flavodoxin WrbA</fullName>
    </submittedName>
</protein>
<dbReference type="InterPro" id="IPR029039">
    <property type="entry name" value="Flavoprotein-like_sf"/>
</dbReference>
<dbReference type="AlphaFoldDB" id="A0A1I4W2S3"/>
<evidence type="ECO:0000256" key="1">
    <source>
        <dbReference type="ARBA" id="ARBA00022630"/>
    </source>
</evidence>
<organism evidence="4 5">
    <name type="scientific">Thermodesulforhabdus norvegica</name>
    <dbReference type="NCBI Taxonomy" id="39841"/>
    <lineage>
        <taxon>Bacteria</taxon>
        <taxon>Pseudomonadati</taxon>
        <taxon>Thermodesulfobacteriota</taxon>
        <taxon>Syntrophobacteria</taxon>
        <taxon>Syntrophobacterales</taxon>
        <taxon>Thermodesulforhabdaceae</taxon>
        <taxon>Thermodesulforhabdus</taxon>
    </lineage>
</organism>
<gene>
    <name evidence="4" type="ORF">SAMN05660836_02578</name>
</gene>